<dbReference type="EMBL" id="DS995706">
    <property type="protein sequence ID" value="EEQ33441.1"/>
    <property type="molecule type" value="Genomic_DNA"/>
</dbReference>
<sequence length="358" mass="40722">MGQSFCLIAPHRRRRLGWRGKLGEVLFDGTAFQLVPFFARPVVHVEDTDEPLVIRGKVIPRKKRRRLDSSSASHAARPPLLRLPNEIHHLIFDSLDIKGVFILGITCQQFWDIARFKIKQYFASYLGRLAGTPVVCVGDGTDRGGNVIYPQGLLSSKDVRDLQEGLDVDELEDGLPDEYANKPINLYGVAFNRYRVYRSDGGSFPSKLLHICLEYIHKDPCPDDMLGVSHPTLSDFYPESQEWVLRNLTTREFVLPTAVALQKKHIKGPLINVLGFGEVILSRVCWSTDDFTSMGWEGIHRGVWAGHSLDIVPSTYLDSGGPWKDISDEVSREIAEIWKSEYGEDWRNVISENRPRYW</sequence>
<dbReference type="HOGENOM" id="CLU_044126_1_0_1"/>
<dbReference type="STRING" id="554155.C5FU57"/>
<dbReference type="VEuPathDB" id="FungiDB:MCYG_06260"/>
<dbReference type="CDD" id="cd09917">
    <property type="entry name" value="F-box_SF"/>
    <property type="match status" value="1"/>
</dbReference>
<feature type="domain" description="F-box" evidence="1">
    <location>
        <begin position="77"/>
        <end position="125"/>
    </location>
</feature>
<organism evidence="2 3">
    <name type="scientific">Arthroderma otae (strain ATCC MYA-4605 / CBS 113480)</name>
    <name type="common">Microsporum canis</name>
    <dbReference type="NCBI Taxonomy" id="554155"/>
    <lineage>
        <taxon>Eukaryota</taxon>
        <taxon>Fungi</taxon>
        <taxon>Dikarya</taxon>
        <taxon>Ascomycota</taxon>
        <taxon>Pezizomycotina</taxon>
        <taxon>Eurotiomycetes</taxon>
        <taxon>Eurotiomycetidae</taxon>
        <taxon>Onygenales</taxon>
        <taxon>Arthrodermataceae</taxon>
        <taxon>Microsporum</taxon>
    </lineage>
</organism>
<name>C5FU57_ARTOC</name>
<evidence type="ECO:0000313" key="3">
    <source>
        <dbReference type="Proteomes" id="UP000002035"/>
    </source>
</evidence>
<dbReference type="PROSITE" id="PS50181">
    <property type="entry name" value="FBOX"/>
    <property type="match status" value="1"/>
</dbReference>
<proteinExistence type="predicted"/>
<evidence type="ECO:0000313" key="2">
    <source>
        <dbReference type="EMBL" id="EEQ33441.1"/>
    </source>
</evidence>
<dbReference type="Proteomes" id="UP000002035">
    <property type="component" value="Unassembled WGS sequence"/>
</dbReference>
<dbReference type="InterPro" id="IPR036047">
    <property type="entry name" value="F-box-like_dom_sf"/>
</dbReference>
<dbReference type="AlphaFoldDB" id="C5FU57"/>
<gene>
    <name evidence="2" type="ORF">MCYG_06260</name>
</gene>
<reference evidence="3" key="1">
    <citation type="journal article" date="2012" name="MBio">
        <title>Comparative genome analysis of Trichophyton rubrum and related dermatophytes reveals candidate genes involved in infection.</title>
        <authorList>
            <person name="Martinez D.A."/>
            <person name="Oliver B.G."/>
            <person name="Graeser Y."/>
            <person name="Goldberg J.M."/>
            <person name="Li W."/>
            <person name="Martinez-Rossi N.M."/>
            <person name="Monod M."/>
            <person name="Shelest E."/>
            <person name="Barton R.C."/>
            <person name="Birch E."/>
            <person name="Brakhage A.A."/>
            <person name="Chen Z."/>
            <person name="Gurr S.J."/>
            <person name="Heiman D."/>
            <person name="Heitman J."/>
            <person name="Kosti I."/>
            <person name="Rossi A."/>
            <person name="Saif S."/>
            <person name="Samalova M."/>
            <person name="Saunders C.W."/>
            <person name="Shea T."/>
            <person name="Summerbell R.C."/>
            <person name="Xu J."/>
            <person name="Young S."/>
            <person name="Zeng Q."/>
            <person name="Birren B.W."/>
            <person name="Cuomo C.A."/>
            <person name="White T.C."/>
        </authorList>
    </citation>
    <scope>NUCLEOTIDE SEQUENCE [LARGE SCALE GENOMIC DNA]</scope>
    <source>
        <strain evidence="3">ATCC MYA-4605 / CBS 113480</strain>
    </source>
</reference>
<dbReference type="OrthoDB" id="2588098at2759"/>
<dbReference type="eggNOG" id="ENOG502S952">
    <property type="taxonomic scope" value="Eukaryota"/>
</dbReference>
<protein>
    <recommendedName>
        <fullName evidence="1">F-box domain-containing protein</fullName>
    </recommendedName>
</protein>
<dbReference type="RefSeq" id="XP_002844296.1">
    <property type="nucleotide sequence ID" value="XM_002844250.1"/>
</dbReference>
<dbReference type="InterPro" id="IPR001810">
    <property type="entry name" value="F-box_dom"/>
</dbReference>
<dbReference type="GeneID" id="9228276"/>
<dbReference type="OMA" id="HEIYGCI"/>
<keyword evidence="3" id="KW-1185">Reference proteome</keyword>
<dbReference type="SUPFAM" id="SSF81383">
    <property type="entry name" value="F-box domain"/>
    <property type="match status" value="1"/>
</dbReference>
<evidence type="ECO:0000259" key="1">
    <source>
        <dbReference type="PROSITE" id="PS50181"/>
    </source>
</evidence>
<accession>C5FU57</accession>